<dbReference type="GO" id="GO:0008270">
    <property type="term" value="F:zinc ion binding"/>
    <property type="evidence" value="ECO:0007669"/>
    <property type="project" value="UniProtKB-KW"/>
</dbReference>
<feature type="transmembrane region" description="Helical" evidence="2">
    <location>
        <begin position="261"/>
        <end position="282"/>
    </location>
</feature>
<dbReference type="PROSITE" id="PS50089">
    <property type="entry name" value="ZF_RING_2"/>
    <property type="match status" value="1"/>
</dbReference>
<keyword evidence="2" id="KW-0472">Membrane</keyword>
<dbReference type="OrthoDB" id="297521at2759"/>
<keyword evidence="2" id="KW-1133">Transmembrane helix</keyword>
<accession>A0A8S1NVC9</accession>
<evidence type="ECO:0000256" key="3">
    <source>
        <dbReference type="SAM" id="SignalP"/>
    </source>
</evidence>
<keyword evidence="1" id="KW-0479">Metal-binding</keyword>
<dbReference type="Proteomes" id="UP000692954">
    <property type="component" value="Unassembled WGS sequence"/>
</dbReference>
<organism evidence="5 6">
    <name type="scientific">Paramecium sonneborni</name>
    <dbReference type="NCBI Taxonomy" id="65129"/>
    <lineage>
        <taxon>Eukaryota</taxon>
        <taxon>Sar</taxon>
        <taxon>Alveolata</taxon>
        <taxon>Ciliophora</taxon>
        <taxon>Intramacronucleata</taxon>
        <taxon>Oligohymenophorea</taxon>
        <taxon>Peniculida</taxon>
        <taxon>Parameciidae</taxon>
        <taxon>Paramecium</taxon>
    </lineage>
</organism>
<dbReference type="AlphaFoldDB" id="A0A8S1NVC9"/>
<evidence type="ECO:0000256" key="2">
    <source>
        <dbReference type="SAM" id="Phobius"/>
    </source>
</evidence>
<evidence type="ECO:0000256" key="1">
    <source>
        <dbReference type="PROSITE-ProRule" id="PRU00175"/>
    </source>
</evidence>
<evidence type="ECO:0000313" key="5">
    <source>
        <dbReference type="EMBL" id="CAD8094141.1"/>
    </source>
</evidence>
<feature type="domain" description="RING-type" evidence="4">
    <location>
        <begin position="341"/>
        <end position="383"/>
    </location>
</feature>
<keyword evidence="3" id="KW-0732">Signal</keyword>
<keyword evidence="1" id="KW-0862">Zinc</keyword>
<evidence type="ECO:0000259" key="4">
    <source>
        <dbReference type="PROSITE" id="PS50089"/>
    </source>
</evidence>
<gene>
    <name evidence="5" type="ORF">PSON_ATCC_30995.1.T0620034</name>
</gene>
<proteinExistence type="predicted"/>
<keyword evidence="2" id="KW-0812">Transmembrane</keyword>
<dbReference type="EMBL" id="CAJJDN010000062">
    <property type="protein sequence ID" value="CAD8094141.1"/>
    <property type="molecule type" value="Genomic_DNA"/>
</dbReference>
<reference evidence="5" key="1">
    <citation type="submission" date="2021-01" db="EMBL/GenBank/DDBJ databases">
        <authorList>
            <consortium name="Genoscope - CEA"/>
            <person name="William W."/>
        </authorList>
    </citation>
    <scope>NUCLEOTIDE SEQUENCE</scope>
</reference>
<comment type="caution">
    <text evidence="5">The sequence shown here is derived from an EMBL/GenBank/DDBJ whole genome shotgun (WGS) entry which is preliminary data.</text>
</comment>
<evidence type="ECO:0000313" key="6">
    <source>
        <dbReference type="Proteomes" id="UP000692954"/>
    </source>
</evidence>
<keyword evidence="1" id="KW-0863">Zinc-finger</keyword>
<protein>
    <recommendedName>
        <fullName evidence="4">RING-type domain-containing protein</fullName>
    </recommendedName>
</protein>
<sequence>MQLFFILTFIDLLYGNSINPSEDKSENSQKIEQNFQSSCKEIDCKIYSKCHSCQQENCCQYNLENNQCSELVQVPFNCSQQTVLRTLNQSEYPDPQMNVTYPKCGIVKEVPLYNATNYLYQNHDICGIPIYCPNQLYYVSAESRIIFQNMKQKVSQGELCTIYFQGRMGPDFLFQIGIGNLSQDVVKANLSICLNVGLSDDFPCTNQLIQINLSKSLYYRIQGNQFRITLQFTTDAEIDFSQMFYQIISIQKLSQQNQQQLFQFIIILLLTILGSIIIMALIRTVLIRIFGRRFVEWLDPEPIFPRRRRNFNVQSEFEKLKSQNLIHQIKQNEMKFEQDRCAYCLESFQTGIIIEIFCGHCFHQHCIQNHMQIQKNVGRCSICLIDINSMSLIDMNNTLQQQSIQESITNQSQQLQENQSMINNNLQ</sequence>
<name>A0A8S1NVC9_9CILI</name>
<keyword evidence="6" id="KW-1185">Reference proteome</keyword>
<dbReference type="Pfam" id="PF13639">
    <property type="entry name" value="zf-RING_2"/>
    <property type="match status" value="1"/>
</dbReference>
<feature type="signal peptide" evidence="3">
    <location>
        <begin position="1"/>
        <end position="15"/>
    </location>
</feature>
<dbReference type="InterPro" id="IPR001841">
    <property type="entry name" value="Znf_RING"/>
</dbReference>
<feature type="chain" id="PRO_5035729994" description="RING-type domain-containing protein" evidence="3">
    <location>
        <begin position="16"/>
        <end position="427"/>
    </location>
</feature>